<organism evidence="10 11">
    <name type="scientific">Pichia kluyveri</name>
    <name type="common">Yeast</name>
    <dbReference type="NCBI Taxonomy" id="36015"/>
    <lineage>
        <taxon>Eukaryota</taxon>
        <taxon>Fungi</taxon>
        <taxon>Dikarya</taxon>
        <taxon>Ascomycota</taxon>
        <taxon>Saccharomycotina</taxon>
        <taxon>Pichiomycetes</taxon>
        <taxon>Pichiales</taxon>
        <taxon>Pichiaceae</taxon>
        <taxon>Pichia</taxon>
    </lineage>
</organism>
<feature type="region of interest" description="Disordered" evidence="7">
    <location>
        <begin position="360"/>
        <end position="453"/>
    </location>
</feature>
<comment type="subcellular location">
    <subcellularLocation>
        <location evidence="1">Membrane</location>
        <topology evidence="1">Multi-pass membrane protein</topology>
    </subcellularLocation>
</comment>
<evidence type="ECO:0000256" key="6">
    <source>
        <dbReference type="ARBA" id="ARBA00023136"/>
    </source>
</evidence>
<feature type="compositionally biased region" description="Low complexity" evidence="7">
    <location>
        <begin position="379"/>
        <end position="391"/>
    </location>
</feature>
<evidence type="ECO:0000256" key="7">
    <source>
        <dbReference type="SAM" id="MobiDB-lite"/>
    </source>
</evidence>
<feature type="compositionally biased region" description="Acidic residues" evidence="7">
    <location>
        <begin position="361"/>
        <end position="378"/>
    </location>
</feature>
<dbReference type="GO" id="GO:0006874">
    <property type="term" value="P:intracellular calcium ion homeostasis"/>
    <property type="evidence" value="ECO:0007669"/>
    <property type="project" value="TreeGrafter"/>
</dbReference>
<evidence type="ECO:0000256" key="5">
    <source>
        <dbReference type="ARBA" id="ARBA00022989"/>
    </source>
</evidence>
<comment type="caution">
    <text evidence="10">The sequence shown here is derived from an EMBL/GenBank/DDBJ whole genome shotgun (WGS) entry which is preliminary data.</text>
</comment>
<feature type="domain" description="Sodium/calcium exchanger membrane region" evidence="9">
    <location>
        <begin position="80"/>
        <end position="216"/>
    </location>
</feature>
<accession>A0AAV5R385</accession>
<feature type="transmembrane region" description="Helical" evidence="8">
    <location>
        <begin position="740"/>
        <end position="763"/>
    </location>
</feature>
<evidence type="ECO:0000256" key="2">
    <source>
        <dbReference type="ARBA" id="ARBA00008170"/>
    </source>
</evidence>
<dbReference type="AlphaFoldDB" id="A0AAV5R385"/>
<proteinExistence type="inferred from homology"/>
<feature type="transmembrane region" description="Helical" evidence="8">
    <location>
        <begin position="713"/>
        <end position="734"/>
    </location>
</feature>
<protein>
    <recommendedName>
        <fullName evidence="9">Sodium/calcium exchanger membrane region domain-containing protein</fullName>
    </recommendedName>
</protein>
<feature type="compositionally biased region" description="Low complexity" evidence="7">
    <location>
        <begin position="407"/>
        <end position="422"/>
    </location>
</feature>
<reference evidence="10 11" key="1">
    <citation type="journal article" date="2023" name="Elife">
        <title>Identification of key yeast species and microbe-microbe interactions impacting larval growth of Drosophila in the wild.</title>
        <authorList>
            <person name="Mure A."/>
            <person name="Sugiura Y."/>
            <person name="Maeda R."/>
            <person name="Honda K."/>
            <person name="Sakurai N."/>
            <person name="Takahashi Y."/>
            <person name="Watada M."/>
            <person name="Katoh T."/>
            <person name="Gotoh A."/>
            <person name="Gotoh Y."/>
            <person name="Taniguchi I."/>
            <person name="Nakamura K."/>
            <person name="Hayashi T."/>
            <person name="Katayama T."/>
            <person name="Uemura T."/>
            <person name="Hattori Y."/>
        </authorList>
    </citation>
    <scope>NUCLEOTIDE SEQUENCE [LARGE SCALE GENOMIC DNA]</scope>
    <source>
        <strain evidence="10 11">PK-24</strain>
    </source>
</reference>
<keyword evidence="4 8" id="KW-0812">Transmembrane</keyword>
<evidence type="ECO:0000256" key="4">
    <source>
        <dbReference type="ARBA" id="ARBA00022692"/>
    </source>
</evidence>
<feature type="transmembrane region" description="Helical" evidence="8">
    <location>
        <begin position="111"/>
        <end position="133"/>
    </location>
</feature>
<evidence type="ECO:0000259" key="9">
    <source>
        <dbReference type="Pfam" id="PF01699"/>
    </source>
</evidence>
<feature type="transmembrane region" description="Helical" evidence="8">
    <location>
        <begin position="686"/>
        <end position="706"/>
    </location>
</feature>
<feature type="transmembrane region" description="Helical" evidence="8">
    <location>
        <begin position="145"/>
        <end position="163"/>
    </location>
</feature>
<dbReference type="Pfam" id="PF01699">
    <property type="entry name" value="Na_Ca_ex"/>
    <property type="match status" value="2"/>
</dbReference>
<dbReference type="GO" id="GO:0016020">
    <property type="term" value="C:membrane"/>
    <property type="evidence" value="ECO:0007669"/>
    <property type="project" value="UniProtKB-SubCell"/>
</dbReference>
<dbReference type="Proteomes" id="UP001378960">
    <property type="component" value="Unassembled WGS sequence"/>
</dbReference>
<evidence type="ECO:0000256" key="1">
    <source>
        <dbReference type="ARBA" id="ARBA00004141"/>
    </source>
</evidence>
<feature type="transmembrane region" description="Helical" evidence="8">
    <location>
        <begin position="584"/>
        <end position="604"/>
    </location>
</feature>
<comment type="similarity">
    <text evidence="2">Belongs to the Ca(2+):cation antiporter (CaCA) (TC 2.A.19) family.</text>
</comment>
<feature type="domain" description="Sodium/calcium exchanger membrane region" evidence="9">
    <location>
        <begin position="675"/>
        <end position="823"/>
    </location>
</feature>
<gene>
    <name evidence="10" type="ORF">DAPK24_023250</name>
</gene>
<sequence length="831" mass="92986">MALQSLLGLVGKSQLIQPFTDQCIIPHNSSSEEICRYLKDNVQICNDFTNLSLKYYYCSNVNNPILSNIILWLIIFISIGLLFIILGLLASDYLVPNMSALSDFLNMDEKLSGLTLLAFANGSPDILSTYIAMNKGMTTMAIGELLGSANFALTVVIGVMAIYKPFKVNQTTFTRDLIIFSILLIISLIILFDGTISIFESIILCCLYILFIILNIFLPNHEKYEKLESSDEDITIDEQNINNNSLTQVNLSTLPNDEIIRNNNRLSVISMNNDDNLDRLSTTSSDSNASMNDYYFAHNVDNLDQGNGYKIALMDSLKLAWLCKRKTSRIVPTYDIEQQNNEVIPLNSNQSSQSLQYIVRDDDEEEEEEDDDENDDTINNDITNSTITINTVPNIKTTHTGDSEIENTNANTNTNTNTDTNNMDPPGKLAYKNKSHSSTPILSRLNSKKSKDKNDYQILFPSRQNSSIKRFGSSLKLNTNLPLYSQRSTPQAPVDNVTPFKGNFQIIDEEESEVHREIPNDSPIDPMSSNVNTLSIPENTVNEDSINSINSIIPYIEYQKTENMFAKIFPIHIFRLSTSFGEKLLSIIIIPFSTIFNIIIPQPLPLELNEEIYKHELSISTKLFHLQSSILVLLMSDFEINLIIILLMILFPTMSIVFQKLSVKYYNLVFPPISAIFGFLTVLKLITLTASIIILLLKYLAIIYSINESILGLTILSIGNSIGDVVTNLALAGLGRPLTGLHACFGSPLLYILFGVGVCSLIIQLSQSKNTIEFTVDSSLIITSISIISMLIMYSIILPINGWTFKRWMGVIGVAVWFIVTSFNAIINGVN</sequence>
<feature type="transmembrane region" description="Helical" evidence="8">
    <location>
        <begin position="198"/>
        <end position="218"/>
    </location>
</feature>
<evidence type="ECO:0000313" key="10">
    <source>
        <dbReference type="EMBL" id="GMM45750.1"/>
    </source>
</evidence>
<feature type="compositionally biased region" description="Polar residues" evidence="7">
    <location>
        <begin position="436"/>
        <end position="445"/>
    </location>
</feature>
<feature type="transmembrane region" description="Helical" evidence="8">
    <location>
        <begin position="775"/>
        <end position="796"/>
    </location>
</feature>
<name>A0AAV5R385_PICKL</name>
<feature type="transmembrane region" description="Helical" evidence="8">
    <location>
        <begin position="808"/>
        <end position="827"/>
    </location>
</feature>
<keyword evidence="6 8" id="KW-0472">Membrane</keyword>
<dbReference type="InterPro" id="IPR004837">
    <property type="entry name" value="NaCa_Exmemb"/>
</dbReference>
<keyword evidence="3" id="KW-0813">Transport</keyword>
<keyword evidence="11" id="KW-1185">Reference proteome</keyword>
<dbReference type="PANTHER" id="PTHR12266:SF0">
    <property type="entry name" value="MITOCHONDRIAL SODIUM_CALCIUM EXCHANGER PROTEIN"/>
    <property type="match status" value="1"/>
</dbReference>
<dbReference type="InterPro" id="IPR051359">
    <property type="entry name" value="CaCA_antiporter"/>
</dbReference>
<dbReference type="Gene3D" id="1.20.1420.30">
    <property type="entry name" value="NCX, central ion-binding region"/>
    <property type="match status" value="2"/>
</dbReference>
<feature type="transmembrane region" description="Helical" evidence="8">
    <location>
        <begin position="624"/>
        <end position="651"/>
    </location>
</feature>
<dbReference type="InterPro" id="IPR044880">
    <property type="entry name" value="NCX_ion-bd_dom_sf"/>
</dbReference>
<evidence type="ECO:0000313" key="11">
    <source>
        <dbReference type="Proteomes" id="UP001378960"/>
    </source>
</evidence>
<dbReference type="PANTHER" id="PTHR12266">
    <property type="entry name" value="NA+/CA2+ K+ INDEPENDENT EXCHANGER"/>
    <property type="match status" value="1"/>
</dbReference>
<evidence type="ECO:0000256" key="8">
    <source>
        <dbReference type="SAM" id="Phobius"/>
    </source>
</evidence>
<dbReference type="EMBL" id="BTGB01000003">
    <property type="protein sequence ID" value="GMM45750.1"/>
    <property type="molecule type" value="Genomic_DNA"/>
</dbReference>
<keyword evidence="5 8" id="KW-1133">Transmembrane helix</keyword>
<evidence type="ECO:0000256" key="3">
    <source>
        <dbReference type="ARBA" id="ARBA00022448"/>
    </source>
</evidence>
<feature type="transmembrane region" description="Helical" evidence="8">
    <location>
        <begin position="69"/>
        <end position="90"/>
    </location>
</feature>
<dbReference type="GO" id="GO:0008324">
    <property type="term" value="F:monoatomic cation transmembrane transporter activity"/>
    <property type="evidence" value="ECO:0007669"/>
    <property type="project" value="TreeGrafter"/>
</dbReference>
<feature type="transmembrane region" description="Helical" evidence="8">
    <location>
        <begin position="175"/>
        <end position="192"/>
    </location>
</feature>